<feature type="chain" id="PRO_5035845364" description="Prolamin-like domain-containing protein" evidence="1">
    <location>
        <begin position="27"/>
        <end position="169"/>
    </location>
</feature>
<reference evidence="2 3" key="1">
    <citation type="submission" date="2020-12" db="EMBL/GenBank/DDBJ databases">
        <title>Concerted genomic and epigenomic changes stabilize Arabidopsis allopolyploids.</title>
        <authorList>
            <person name="Chen Z."/>
        </authorList>
    </citation>
    <scope>NUCLEOTIDE SEQUENCE [LARGE SCALE GENOMIC DNA]</scope>
    <source>
        <strain evidence="2">Allo738</strain>
        <tissue evidence="2">Leaf</tissue>
    </source>
</reference>
<accession>A0A8T2AN94</accession>
<proteinExistence type="predicted"/>
<comment type="caution">
    <text evidence="2">The sequence shown here is derived from an EMBL/GenBank/DDBJ whole genome shotgun (WGS) entry which is preliminary data.</text>
</comment>
<dbReference type="EMBL" id="JAEFBK010000008">
    <property type="protein sequence ID" value="KAG7575601.1"/>
    <property type="molecule type" value="Genomic_DNA"/>
</dbReference>
<sequence length="169" mass="18813">MKLKQTKVMFFLSALILALIVRPSEAAPRDVYCLTTRISRVPGCYDALRLAAGRDYRWLSVDCCRAVFATLPETCVLTLKALISTLMFQPSGAKDTPLCPTAAIDNQPGCFDALRLAAGDADFRWLNIDCCKAVRTLPDYCYLLVYPGRAFPINIFKSICNGKFPPLRH</sequence>
<evidence type="ECO:0000256" key="1">
    <source>
        <dbReference type="SAM" id="SignalP"/>
    </source>
</evidence>
<name>A0A8T2AN94_9BRAS</name>
<keyword evidence="3" id="KW-1185">Reference proteome</keyword>
<evidence type="ECO:0008006" key="4">
    <source>
        <dbReference type="Google" id="ProtNLM"/>
    </source>
</evidence>
<dbReference type="Proteomes" id="UP000694240">
    <property type="component" value="Chromosome 8"/>
</dbReference>
<organism evidence="2 3">
    <name type="scientific">Arabidopsis thaliana x Arabidopsis arenosa</name>
    <dbReference type="NCBI Taxonomy" id="1240361"/>
    <lineage>
        <taxon>Eukaryota</taxon>
        <taxon>Viridiplantae</taxon>
        <taxon>Streptophyta</taxon>
        <taxon>Embryophyta</taxon>
        <taxon>Tracheophyta</taxon>
        <taxon>Spermatophyta</taxon>
        <taxon>Magnoliopsida</taxon>
        <taxon>eudicotyledons</taxon>
        <taxon>Gunneridae</taxon>
        <taxon>Pentapetalae</taxon>
        <taxon>rosids</taxon>
        <taxon>malvids</taxon>
        <taxon>Brassicales</taxon>
        <taxon>Brassicaceae</taxon>
        <taxon>Camelineae</taxon>
        <taxon>Arabidopsis</taxon>
    </lineage>
</organism>
<feature type="signal peptide" evidence="1">
    <location>
        <begin position="1"/>
        <end position="26"/>
    </location>
</feature>
<keyword evidence="1" id="KW-0732">Signal</keyword>
<evidence type="ECO:0000313" key="2">
    <source>
        <dbReference type="EMBL" id="KAG7575601.1"/>
    </source>
</evidence>
<evidence type="ECO:0000313" key="3">
    <source>
        <dbReference type="Proteomes" id="UP000694240"/>
    </source>
</evidence>
<gene>
    <name evidence="2" type="ORF">ISN45_Aa03g000820</name>
</gene>
<dbReference type="AlphaFoldDB" id="A0A8T2AN94"/>
<protein>
    <recommendedName>
        <fullName evidence="4">Prolamin-like domain-containing protein</fullName>
    </recommendedName>
</protein>